<dbReference type="Proteomes" id="UP000053477">
    <property type="component" value="Unassembled WGS sequence"/>
</dbReference>
<dbReference type="InterPro" id="IPR045340">
    <property type="entry name" value="DUF6533"/>
</dbReference>
<evidence type="ECO:0000256" key="1">
    <source>
        <dbReference type="SAM" id="Phobius"/>
    </source>
</evidence>
<dbReference type="OrthoDB" id="3251775at2759"/>
<feature type="transmembrane region" description="Helical" evidence="1">
    <location>
        <begin position="47"/>
        <end position="69"/>
    </location>
</feature>
<accession>A0A0H2R5H2</accession>
<feature type="domain" description="DUF6533" evidence="2">
    <location>
        <begin position="52"/>
        <end position="100"/>
    </location>
</feature>
<name>A0A0H2R5H2_9AGAM</name>
<dbReference type="Pfam" id="PF20151">
    <property type="entry name" value="DUF6533"/>
    <property type="match status" value="1"/>
</dbReference>
<keyword evidence="1" id="KW-0812">Transmembrane</keyword>
<organism evidence="3 4">
    <name type="scientific">Schizopora paradoxa</name>
    <dbReference type="NCBI Taxonomy" id="27342"/>
    <lineage>
        <taxon>Eukaryota</taxon>
        <taxon>Fungi</taxon>
        <taxon>Dikarya</taxon>
        <taxon>Basidiomycota</taxon>
        <taxon>Agaricomycotina</taxon>
        <taxon>Agaricomycetes</taxon>
        <taxon>Hymenochaetales</taxon>
        <taxon>Schizoporaceae</taxon>
        <taxon>Schizopora</taxon>
    </lineage>
</organism>
<evidence type="ECO:0000313" key="3">
    <source>
        <dbReference type="EMBL" id="KLO06592.1"/>
    </source>
</evidence>
<keyword evidence="4" id="KW-1185">Reference proteome</keyword>
<feature type="transmembrane region" description="Helical" evidence="1">
    <location>
        <begin position="90"/>
        <end position="111"/>
    </location>
</feature>
<feature type="transmembrane region" description="Helical" evidence="1">
    <location>
        <begin position="131"/>
        <end position="157"/>
    </location>
</feature>
<dbReference type="AlphaFoldDB" id="A0A0H2R5H2"/>
<dbReference type="EMBL" id="KQ086194">
    <property type="protein sequence ID" value="KLO06592.1"/>
    <property type="molecule type" value="Genomic_DNA"/>
</dbReference>
<evidence type="ECO:0000313" key="4">
    <source>
        <dbReference type="Proteomes" id="UP000053477"/>
    </source>
</evidence>
<dbReference type="InParanoid" id="A0A0H2R5H2"/>
<protein>
    <recommendedName>
        <fullName evidence="2">DUF6533 domain-containing protein</fullName>
    </recommendedName>
</protein>
<proteinExistence type="predicted"/>
<keyword evidence="1" id="KW-0472">Membrane</keyword>
<reference evidence="3 4" key="1">
    <citation type="submission" date="2015-04" db="EMBL/GenBank/DDBJ databases">
        <title>Complete genome sequence of Schizopora paradoxa KUC8140, a cosmopolitan wood degrader in East Asia.</title>
        <authorList>
            <consortium name="DOE Joint Genome Institute"/>
            <person name="Min B."/>
            <person name="Park H."/>
            <person name="Jang Y."/>
            <person name="Kim J.-J."/>
            <person name="Kim K.H."/>
            <person name="Pangilinan J."/>
            <person name="Lipzen A."/>
            <person name="Riley R."/>
            <person name="Grigoriev I.V."/>
            <person name="Spatafora J.W."/>
            <person name="Choi I.-G."/>
        </authorList>
    </citation>
    <scope>NUCLEOTIDE SEQUENCE [LARGE SCALE GENOMIC DNA]</scope>
    <source>
        <strain evidence="3 4">KUC8140</strain>
    </source>
</reference>
<gene>
    <name evidence="3" type="ORF">SCHPADRAFT_932992</name>
</gene>
<keyword evidence="1" id="KW-1133">Transmembrane helix</keyword>
<evidence type="ECO:0000259" key="2">
    <source>
        <dbReference type="Pfam" id="PF20151"/>
    </source>
</evidence>
<feature type="transmembrane region" description="Helical" evidence="1">
    <location>
        <begin position="169"/>
        <end position="190"/>
    </location>
</feature>
<sequence>MKLITTEFFFSTSRPASIPSVLASRIAVEAMEQDIDLSALTKDARQILIVRYMTLVGLSIWAYDFLLTFGDEVAYMWSSKSRASNTLRILFAYSRYGMLVGTVLFLSAIVMPVEGIDENWLIRLNSRHRCIGSVVAIVLIDAPVFMFGDGLIVFILASAWQWRKDITRMLLAGTLISAGGSIVFTCLYVRRMLSGHLIQFQSIGSIRACVVSTIPSEYLRTFIFYAAMDLYMQVLFVLNALSRPRGASERLMDILVKDGLVVLLISSAMRISNLVVISNAPTPIGLVYPEVMIMIVSTATSRLYLRFCSTKLKLQYRQSDLELHLLQ</sequence>